<dbReference type="InterPro" id="IPR013083">
    <property type="entry name" value="Znf_RING/FYVE/PHD"/>
</dbReference>
<dbReference type="EMBL" id="BJWL01000021">
    <property type="protein sequence ID" value="GFZ09834.1"/>
    <property type="molecule type" value="Genomic_DNA"/>
</dbReference>
<dbReference type="Gene3D" id="3.30.40.10">
    <property type="entry name" value="Zinc/RING finger domain, C3HC4 (zinc finger)"/>
    <property type="match status" value="1"/>
</dbReference>
<dbReference type="Pfam" id="PF00628">
    <property type="entry name" value="PHD"/>
    <property type="match status" value="1"/>
</dbReference>
<sequence length="572" mass="63529">MVDEERENDGRATECGGGFVGTSGEAVNGFEVEIENGAAGDGYSAGSSSEGIRMYKRRKQTKMSNSKAKLVEDGKVAAADLVSQLPEKQTVEVPMDRDLHNCSCERVSYPGIDSHAVMSGIGDCSLNGWRNIVLEKLCQPLSESKGGLQECIQDALQSRPESGCRNAVKESLHSCEEKDKDPSETGWMDNGTHNVAKGDVGAMSDGSLSQSNRTNTDLCRRAFFDTIMSEKFAQLCCLLSENFQGIKICNSYGQSFKRLVLKWLLLQGACRASQILHIVNSFLPGNLTYMPNQGKQSPVVCTKSVLAGVAERRQMEEIVWYVIHVRRCTMSPALNLLVEEIPSKSWYCADCTTNGIESTHDNCAVCEKLNSARPPNNGFGDDFLELEENSDGLENLVQHVNHCKVCGTEVDKCERLMVCGHSFCPHKYYHVRCLKNKQLSTYGHCWYCPSCLCRSCLTDRDDDKIVLCDGCDHAYHIYCMQPPRAAIPKGKWFCRKCDEGIRKIRKVKRAYENAQNKLKQRDDGKGPFGNHQDAQVDKDEEFADKSGGMDMLLTAAKTLNLEEKMAAVETES</sequence>
<gene>
    <name evidence="7" type="ORF">Acr_21g0004330</name>
</gene>
<protein>
    <submittedName>
        <fullName evidence="7">RING/FYVE/PHD-type zinc finger family protein</fullName>
    </submittedName>
</protein>
<keyword evidence="8" id="KW-1185">Reference proteome</keyword>
<keyword evidence="1" id="KW-0479">Metal-binding</keyword>
<feature type="region of interest" description="Disordered" evidence="5">
    <location>
        <begin position="515"/>
        <end position="545"/>
    </location>
</feature>
<name>A0A7J0GGE9_9ERIC</name>
<feature type="domain" description="PHD-type" evidence="6">
    <location>
        <begin position="450"/>
        <end position="500"/>
    </location>
</feature>
<dbReference type="PANTHER" id="PTHR47162:SF9">
    <property type="entry name" value="PHD FINGER PROTEIN EHD3-LIKE"/>
    <property type="match status" value="1"/>
</dbReference>
<proteinExistence type="predicted"/>
<evidence type="ECO:0000313" key="8">
    <source>
        <dbReference type="Proteomes" id="UP000585474"/>
    </source>
</evidence>
<evidence type="ECO:0000256" key="3">
    <source>
        <dbReference type="ARBA" id="ARBA00022833"/>
    </source>
</evidence>
<dbReference type="OrthoDB" id="1903104at2759"/>
<comment type="caution">
    <text evidence="7">The sequence shown here is derived from an EMBL/GenBank/DDBJ whole genome shotgun (WGS) entry which is preliminary data.</text>
</comment>
<dbReference type="InterPro" id="IPR001965">
    <property type="entry name" value="Znf_PHD"/>
</dbReference>
<dbReference type="SUPFAM" id="SSF57903">
    <property type="entry name" value="FYVE/PHD zinc finger"/>
    <property type="match status" value="1"/>
</dbReference>
<evidence type="ECO:0000256" key="4">
    <source>
        <dbReference type="PROSITE-ProRule" id="PRU00146"/>
    </source>
</evidence>
<dbReference type="AlphaFoldDB" id="A0A7J0GGE9"/>
<evidence type="ECO:0000256" key="5">
    <source>
        <dbReference type="SAM" id="MobiDB-lite"/>
    </source>
</evidence>
<keyword evidence="2 4" id="KW-0863">Zinc-finger</keyword>
<dbReference type="Proteomes" id="UP000585474">
    <property type="component" value="Unassembled WGS sequence"/>
</dbReference>
<keyword evidence="3" id="KW-0862">Zinc</keyword>
<dbReference type="PANTHER" id="PTHR47162">
    <property type="entry name" value="OS02G0192300 PROTEIN"/>
    <property type="match status" value="1"/>
</dbReference>
<dbReference type="PROSITE" id="PS50016">
    <property type="entry name" value="ZF_PHD_2"/>
    <property type="match status" value="1"/>
</dbReference>
<dbReference type="GO" id="GO:0008270">
    <property type="term" value="F:zinc ion binding"/>
    <property type="evidence" value="ECO:0007669"/>
    <property type="project" value="UniProtKB-KW"/>
</dbReference>
<dbReference type="InterPro" id="IPR019787">
    <property type="entry name" value="Znf_PHD-finger"/>
</dbReference>
<evidence type="ECO:0000313" key="7">
    <source>
        <dbReference type="EMBL" id="GFZ09834.1"/>
    </source>
</evidence>
<evidence type="ECO:0000259" key="6">
    <source>
        <dbReference type="PROSITE" id="PS50016"/>
    </source>
</evidence>
<evidence type="ECO:0000256" key="2">
    <source>
        <dbReference type="ARBA" id="ARBA00022771"/>
    </source>
</evidence>
<evidence type="ECO:0000256" key="1">
    <source>
        <dbReference type="ARBA" id="ARBA00022723"/>
    </source>
</evidence>
<reference evidence="7 8" key="1">
    <citation type="submission" date="2019-07" db="EMBL/GenBank/DDBJ databases">
        <title>De Novo Assembly of kiwifruit Actinidia rufa.</title>
        <authorList>
            <person name="Sugita-Konishi S."/>
            <person name="Sato K."/>
            <person name="Mori E."/>
            <person name="Abe Y."/>
            <person name="Kisaki G."/>
            <person name="Hamano K."/>
            <person name="Suezawa K."/>
            <person name="Otani M."/>
            <person name="Fukuda T."/>
            <person name="Manabe T."/>
            <person name="Gomi K."/>
            <person name="Tabuchi M."/>
            <person name="Akimitsu K."/>
            <person name="Kataoka I."/>
        </authorList>
    </citation>
    <scope>NUCLEOTIDE SEQUENCE [LARGE SCALE GENOMIC DNA]</scope>
    <source>
        <strain evidence="8">cv. Fuchu</strain>
    </source>
</reference>
<dbReference type="SMART" id="SM00249">
    <property type="entry name" value="PHD"/>
    <property type="match status" value="2"/>
</dbReference>
<organism evidence="7 8">
    <name type="scientific">Actinidia rufa</name>
    <dbReference type="NCBI Taxonomy" id="165716"/>
    <lineage>
        <taxon>Eukaryota</taxon>
        <taxon>Viridiplantae</taxon>
        <taxon>Streptophyta</taxon>
        <taxon>Embryophyta</taxon>
        <taxon>Tracheophyta</taxon>
        <taxon>Spermatophyta</taxon>
        <taxon>Magnoliopsida</taxon>
        <taxon>eudicotyledons</taxon>
        <taxon>Gunneridae</taxon>
        <taxon>Pentapetalae</taxon>
        <taxon>asterids</taxon>
        <taxon>Ericales</taxon>
        <taxon>Actinidiaceae</taxon>
        <taxon>Actinidia</taxon>
    </lineage>
</organism>
<accession>A0A7J0GGE9</accession>
<dbReference type="InterPro" id="IPR011011">
    <property type="entry name" value="Znf_FYVE_PHD"/>
</dbReference>